<evidence type="ECO:0000313" key="2">
    <source>
        <dbReference type="EMBL" id="QGG47038.1"/>
    </source>
</evidence>
<proteinExistence type="predicted"/>
<evidence type="ECO:0000313" key="3">
    <source>
        <dbReference type="Proteomes" id="UP000366051"/>
    </source>
</evidence>
<dbReference type="KEGG" id="hcv:FTV88_0882"/>
<dbReference type="PANTHER" id="PTHR39341:SF1">
    <property type="entry name" value="DUF1858 DOMAIN-CONTAINING PROTEIN"/>
    <property type="match status" value="1"/>
</dbReference>
<protein>
    <recommendedName>
        <fullName evidence="1">DUF1858 domain-containing protein</fullName>
    </recommendedName>
</protein>
<dbReference type="NCBIfam" id="TIGR03980">
    <property type="entry name" value="prismane_assoc"/>
    <property type="match status" value="1"/>
</dbReference>
<dbReference type="AlphaFoldDB" id="A0A5Q2MWY7"/>
<dbReference type="Pfam" id="PF08984">
    <property type="entry name" value="DUF1858"/>
    <property type="match status" value="1"/>
</dbReference>
<dbReference type="PANTHER" id="PTHR39341">
    <property type="entry name" value="BSL7085 PROTEIN"/>
    <property type="match status" value="1"/>
</dbReference>
<dbReference type="EMBL" id="CP045875">
    <property type="protein sequence ID" value="QGG47038.1"/>
    <property type="molecule type" value="Genomic_DNA"/>
</dbReference>
<dbReference type="Gene3D" id="1.10.3910.10">
    <property type="entry name" value="SP0561-like"/>
    <property type="match status" value="1"/>
</dbReference>
<organism evidence="2 3">
    <name type="scientific">Heliorestis convoluta</name>
    <dbReference type="NCBI Taxonomy" id="356322"/>
    <lineage>
        <taxon>Bacteria</taxon>
        <taxon>Bacillati</taxon>
        <taxon>Bacillota</taxon>
        <taxon>Clostridia</taxon>
        <taxon>Eubacteriales</taxon>
        <taxon>Heliobacteriaceae</taxon>
        <taxon>Heliorestis</taxon>
    </lineage>
</organism>
<dbReference type="InterPro" id="IPR038062">
    <property type="entry name" value="ScdA-like_N_sf"/>
</dbReference>
<name>A0A5Q2MWY7_9FIRM</name>
<sequence>MIEKEMTIAHIVQNYPATIPVFRSFGMHCLGCPSATGESLAQAAQVHGFDVDRLLGALNDALKSD</sequence>
<dbReference type="SUPFAM" id="SSF140683">
    <property type="entry name" value="SP0561-like"/>
    <property type="match status" value="1"/>
</dbReference>
<keyword evidence="3" id="KW-1185">Reference proteome</keyword>
<evidence type="ECO:0000259" key="1">
    <source>
        <dbReference type="Pfam" id="PF08984"/>
    </source>
</evidence>
<gene>
    <name evidence="2" type="ORF">FTV88_0882</name>
</gene>
<feature type="domain" description="DUF1858" evidence="1">
    <location>
        <begin position="2"/>
        <end position="54"/>
    </location>
</feature>
<dbReference type="InterPro" id="IPR015077">
    <property type="entry name" value="DUF1858"/>
</dbReference>
<dbReference type="InterPro" id="IPR023883">
    <property type="entry name" value="CHP03980_redox-disulphide"/>
</dbReference>
<reference evidence="3" key="1">
    <citation type="submission" date="2019-11" db="EMBL/GenBank/DDBJ databases">
        <title>Genome sequence of Heliorestis convoluta strain HH, an alkaliphilic and minimalistic phototrophic bacterium from a soda lake in Egypt.</title>
        <authorList>
            <person name="Dewey E.D."/>
            <person name="Stokes L.M."/>
            <person name="Burchell B.M."/>
            <person name="Shaffer K.N."/>
            <person name="Huntington A.M."/>
            <person name="Baker J.M."/>
            <person name="Nadendla S."/>
            <person name="Giglio M.G."/>
            <person name="Touchman J.W."/>
            <person name="Blankenship R.E."/>
            <person name="Madigan M.T."/>
            <person name="Sattley W.M."/>
        </authorList>
    </citation>
    <scope>NUCLEOTIDE SEQUENCE [LARGE SCALE GENOMIC DNA]</scope>
    <source>
        <strain evidence="3">HH</strain>
    </source>
</reference>
<accession>A0A5Q2MWY7</accession>
<dbReference type="Proteomes" id="UP000366051">
    <property type="component" value="Chromosome"/>
</dbReference>